<dbReference type="PRINTS" id="PR00420">
    <property type="entry name" value="RNGMNOXGNASE"/>
</dbReference>
<dbReference type="EMBL" id="BOOW01000041">
    <property type="protein sequence ID" value="GII96051.1"/>
    <property type="molecule type" value="Genomic_DNA"/>
</dbReference>
<dbReference type="InterPro" id="IPR036188">
    <property type="entry name" value="FAD/NAD-bd_sf"/>
</dbReference>
<reference evidence="2" key="1">
    <citation type="submission" date="2021-01" db="EMBL/GenBank/DDBJ databases">
        <title>Whole genome shotgun sequence of Sinosporangium siamense NBRC 109515.</title>
        <authorList>
            <person name="Komaki H."/>
            <person name="Tamura T."/>
        </authorList>
    </citation>
    <scope>NUCLEOTIDE SEQUENCE</scope>
    <source>
        <strain evidence="2">NBRC 109515</strain>
    </source>
</reference>
<dbReference type="PANTHER" id="PTHR46865">
    <property type="entry name" value="OXIDOREDUCTASE-RELATED"/>
    <property type="match status" value="1"/>
</dbReference>
<accession>A0A919RLK4</accession>
<sequence>MRTLICGAGIAGLTLAWWLRRQGGEVVLVEKAPGPRSDGYAMDFFGSGYDVVERMGLLDELHAIAGDFSGLQYLTPAGRPAGGLPYPAFRRVFNNRVVSIMRGNLERMLRIALDTEIRYGMSVAEFADHPDGVEVATTDGAVERFDLLVGADGIHSTVRAQLFGPEERFLRPLGFHTASYMFEDAGLADRIGRKFAMVALPGRMVGLYPAGPGRLAASLTHADPGDLPEDPRRRIREVYAGMGGLVDRALRHCPADPYYDTVAQIRLTGWHRGSATLVGDACQAVSLMAGQGSSMAMGGAYVLAEELASGGWRDMPAALARYEQRMAPFVAQKQEIGRNTARWMVPARQWEINVRNTVMGLGALPGGAALMGRSMRGLARSVVTA</sequence>
<gene>
    <name evidence="2" type="ORF">Ssi02_62820</name>
</gene>
<dbReference type="InterPro" id="IPR051704">
    <property type="entry name" value="FAD_aromatic-hydroxylase"/>
</dbReference>
<evidence type="ECO:0000259" key="1">
    <source>
        <dbReference type="Pfam" id="PF01494"/>
    </source>
</evidence>
<comment type="caution">
    <text evidence="2">The sequence shown here is derived from an EMBL/GenBank/DDBJ whole genome shotgun (WGS) entry which is preliminary data.</text>
</comment>
<dbReference type="Gene3D" id="3.50.50.60">
    <property type="entry name" value="FAD/NAD(P)-binding domain"/>
    <property type="match status" value="1"/>
</dbReference>
<dbReference type="Pfam" id="PF01494">
    <property type="entry name" value="FAD_binding_3"/>
    <property type="match status" value="1"/>
</dbReference>
<dbReference type="GO" id="GO:0071949">
    <property type="term" value="F:FAD binding"/>
    <property type="evidence" value="ECO:0007669"/>
    <property type="project" value="InterPro"/>
</dbReference>
<dbReference type="Proteomes" id="UP000606172">
    <property type="component" value="Unassembled WGS sequence"/>
</dbReference>
<organism evidence="2 3">
    <name type="scientific">Sinosporangium siamense</name>
    <dbReference type="NCBI Taxonomy" id="1367973"/>
    <lineage>
        <taxon>Bacteria</taxon>
        <taxon>Bacillati</taxon>
        <taxon>Actinomycetota</taxon>
        <taxon>Actinomycetes</taxon>
        <taxon>Streptosporangiales</taxon>
        <taxon>Streptosporangiaceae</taxon>
        <taxon>Sinosporangium</taxon>
    </lineage>
</organism>
<name>A0A919RLK4_9ACTN</name>
<dbReference type="AlphaFoldDB" id="A0A919RLK4"/>
<dbReference type="PANTHER" id="PTHR46865:SF8">
    <property type="entry name" value="POSSIBLE OXIDOREDUCTASE"/>
    <property type="match status" value="1"/>
</dbReference>
<keyword evidence="3" id="KW-1185">Reference proteome</keyword>
<feature type="domain" description="FAD-binding" evidence="1">
    <location>
        <begin position="3"/>
        <end position="332"/>
    </location>
</feature>
<evidence type="ECO:0000313" key="2">
    <source>
        <dbReference type="EMBL" id="GII96051.1"/>
    </source>
</evidence>
<dbReference type="RefSeq" id="WP_204031071.1">
    <property type="nucleotide sequence ID" value="NZ_BOOW01000041.1"/>
</dbReference>
<proteinExistence type="predicted"/>
<dbReference type="Gene3D" id="3.30.9.10">
    <property type="entry name" value="D-Amino Acid Oxidase, subunit A, domain 2"/>
    <property type="match status" value="1"/>
</dbReference>
<dbReference type="InterPro" id="IPR002938">
    <property type="entry name" value="FAD-bd"/>
</dbReference>
<evidence type="ECO:0000313" key="3">
    <source>
        <dbReference type="Proteomes" id="UP000606172"/>
    </source>
</evidence>
<dbReference type="SUPFAM" id="SSF51905">
    <property type="entry name" value="FAD/NAD(P)-binding domain"/>
    <property type="match status" value="1"/>
</dbReference>
<protein>
    <submittedName>
        <fullName evidence="2">FAD-dependent oxidoreductase</fullName>
    </submittedName>
</protein>